<evidence type="ECO:0000313" key="2">
    <source>
        <dbReference type="Proteomes" id="UP000019140"/>
    </source>
</evidence>
<reference evidence="1 2" key="1">
    <citation type="journal article" date="2014" name="Nature">
        <title>An environmental bacterial taxon with a large and distinct metabolic repertoire.</title>
        <authorList>
            <person name="Wilson M.C."/>
            <person name="Mori T."/>
            <person name="Ruckert C."/>
            <person name="Uria A.R."/>
            <person name="Helf M.J."/>
            <person name="Takada K."/>
            <person name="Gernert C."/>
            <person name="Steffens U.A."/>
            <person name="Heycke N."/>
            <person name="Schmitt S."/>
            <person name="Rinke C."/>
            <person name="Helfrich E.J."/>
            <person name="Brachmann A.O."/>
            <person name="Gurgui C."/>
            <person name="Wakimoto T."/>
            <person name="Kracht M."/>
            <person name="Crusemann M."/>
            <person name="Hentschel U."/>
            <person name="Abe I."/>
            <person name="Matsunaga S."/>
            <person name="Kalinowski J."/>
            <person name="Takeyama H."/>
            <person name="Piel J."/>
        </authorList>
    </citation>
    <scope>NUCLEOTIDE SEQUENCE [LARGE SCALE GENOMIC DNA]</scope>
    <source>
        <strain evidence="2">TSY2</strain>
    </source>
</reference>
<dbReference type="Proteomes" id="UP000019140">
    <property type="component" value="Unassembled WGS sequence"/>
</dbReference>
<keyword evidence="2" id="KW-1185">Reference proteome</keyword>
<proteinExistence type="predicted"/>
<accession>W4L4R1</accession>
<dbReference type="HOGENOM" id="CLU_3133549_0_0_7"/>
<dbReference type="EMBL" id="AZHX01002975">
    <property type="protein sequence ID" value="ETW92291.1"/>
    <property type="molecule type" value="Genomic_DNA"/>
</dbReference>
<organism evidence="1 2">
    <name type="scientific">Candidatus Entotheonella gemina</name>
    <dbReference type="NCBI Taxonomy" id="1429439"/>
    <lineage>
        <taxon>Bacteria</taxon>
        <taxon>Pseudomonadati</taxon>
        <taxon>Nitrospinota/Tectimicrobiota group</taxon>
        <taxon>Candidatus Tectimicrobiota</taxon>
        <taxon>Candidatus Entotheonellia</taxon>
        <taxon>Candidatus Entotheonellales</taxon>
        <taxon>Candidatus Entotheonellaceae</taxon>
        <taxon>Candidatus Entotheonella</taxon>
    </lineage>
</organism>
<comment type="caution">
    <text evidence="1">The sequence shown here is derived from an EMBL/GenBank/DDBJ whole genome shotgun (WGS) entry which is preliminary data.</text>
</comment>
<dbReference type="InterPro" id="IPR038081">
    <property type="entry name" value="CalX-like_sf"/>
</dbReference>
<evidence type="ECO:0000313" key="1">
    <source>
        <dbReference type="EMBL" id="ETW92291.1"/>
    </source>
</evidence>
<gene>
    <name evidence="1" type="ORF">ETSY2_53855</name>
</gene>
<dbReference type="SUPFAM" id="SSF141072">
    <property type="entry name" value="CalX-like"/>
    <property type="match status" value="1"/>
</dbReference>
<protein>
    <submittedName>
        <fullName evidence="1">Uncharacterized protein</fullName>
    </submittedName>
</protein>
<sequence length="49" mass="5468">MHIIDDTLVEGLEQVTIVMSRATVAELVDGMVDFIKEETVVFIKDNDGM</sequence>
<dbReference type="AlphaFoldDB" id="W4L4R1"/>
<name>W4L4R1_9BACT</name>